<dbReference type="InterPro" id="IPR042070">
    <property type="entry name" value="PucR_C-HTH_sf"/>
</dbReference>
<proteinExistence type="inferred from homology"/>
<dbReference type="InterPro" id="IPR041522">
    <property type="entry name" value="CdaR_GGDEF"/>
</dbReference>
<name>A0A6N7Y178_9FIRM</name>
<feature type="domain" description="PucR C-terminal helix-turn-helix" evidence="4">
    <location>
        <begin position="480"/>
        <end position="537"/>
    </location>
</feature>
<feature type="domain" description="Purine catabolism PurC-like" evidence="3">
    <location>
        <begin position="9"/>
        <end position="122"/>
    </location>
</feature>
<dbReference type="PANTHER" id="PTHR33744:SF1">
    <property type="entry name" value="DNA-BINDING TRANSCRIPTIONAL ACTIVATOR ADER"/>
    <property type="match status" value="1"/>
</dbReference>
<comment type="caution">
    <text evidence="6">The sequence shown here is derived from an EMBL/GenBank/DDBJ whole genome shotgun (WGS) entry which is preliminary data.</text>
</comment>
<dbReference type="RefSeq" id="WP_154440922.1">
    <property type="nucleotide sequence ID" value="NZ_JAHLPJ010000001.1"/>
</dbReference>
<evidence type="ECO:0000313" key="6">
    <source>
        <dbReference type="EMBL" id="MSU02248.1"/>
    </source>
</evidence>
<feature type="domain" description="CdaR GGDEF-like" evidence="5">
    <location>
        <begin position="303"/>
        <end position="432"/>
    </location>
</feature>
<dbReference type="Gene3D" id="1.10.10.2840">
    <property type="entry name" value="PucR C-terminal helix-turn-helix domain"/>
    <property type="match status" value="1"/>
</dbReference>
<dbReference type="InterPro" id="IPR012914">
    <property type="entry name" value="PucR_dom"/>
</dbReference>
<accession>A0A6N7Y178</accession>
<dbReference type="InterPro" id="IPR051448">
    <property type="entry name" value="CdaR-like_regulators"/>
</dbReference>
<evidence type="ECO:0000313" key="7">
    <source>
        <dbReference type="Proteomes" id="UP000469523"/>
    </source>
</evidence>
<evidence type="ECO:0000256" key="2">
    <source>
        <dbReference type="SAM" id="Coils"/>
    </source>
</evidence>
<dbReference type="InterPro" id="IPR025736">
    <property type="entry name" value="PucR_C-HTH_dom"/>
</dbReference>
<dbReference type="Pfam" id="PF17853">
    <property type="entry name" value="GGDEF_2"/>
    <property type="match status" value="1"/>
</dbReference>
<evidence type="ECO:0000259" key="4">
    <source>
        <dbReference type="Pfam" id="PF13556"/>
    </source>
</evidence>
<evidence type="ECO:0000259" key="3">
    <source>
        <dbReference type="Pfam" id="PF07905"/>
    </source>
</evidence>
<comment type="similarity">
    <text evidence="1">Belongs to the CdaR family.</text>
</comment>
<organism evidence="6 7">
    <name type="scientific">Tissierella pigra</name>
    <dbReference type="NCBI Taxonomy" id="2607614"/>
    <lineage>
        <taxon>Bacteria</taxon>
        <taxon>Bacillati</taxon>
        <taxon>Bacillota</taxon>
        <taxon>Tissierellia</taxon>
        <taxon>Tissierellales</taxon>
        <taxon>Tissierellaceae</taxon>
        <taxon>Tissierella</taxon>
    </lineage>
</organism>
<dbReference type="AlphaFoldDB" id="A0A6N7Y178"/>
<gene>
    <name evidence="6" type="ORF">FYJ83_12275</name>
</gene>
<dbReference type="Pfam" id="PF13556">
    <property type="entry name" value="HTH_30"/>
    <property type="match status" value="1"/>
</dbReference>
<reference evidence="6 7" key="1">
    <citation type="submission" date="2019-09" db="EMBL/GenBank/DDBJ databases">
        <title>In-depth cultivation of the pig gut microbiome towards novel bacterial diversity and tailored functional studies.</title>
        <authorList>
            <person name="Wylensek D."/>
            <person name="Hitch T.C.A."/>
            <person name="Clavel T."/>
        </authorList>
    </citation>
    <scope>NUCLEOTIDE SEQUENCE [LARGE SCALE GENOMIC DNA]</scope>
    <source>
        <strain evidence="6 7">WCA3-693-APC-4?</strain>
    </source>
</reference>
<dbReference type="EMBL" id="VUNQ01000027">
    <property type="protein sequence ID" value="MSU02248.1"/>
    <property type="molecule type" value="Genomic_DNA"/>
</dbReference>
<keyword evidence="7" id="KW-1185">Reference proteome</keyword>
<evidence type="ECO:0000259" key="5">
    <source>
        <dbReference type="Pfam" id="PF17853"/>
    </source>
</evidence>
<dbReference type="PANTHER" id="PTHR33744">
    <property type="entry name" value="CARBOHYDRATE DIACID REGULATOR"/>
    <property type="match status" value="1"/>
</dbReference>
<evidence type="ECO:0000256" key="1">
    <source>
        <dbReference type="ARBA" id="ARBA00006754"/>
    </source>
</evidence>
<dbReference type="Proteomes" id="UP000469523">
    <property type="component" value="Unassembled WGS sequence"/>
</dbReference>
<protein>
    <submittedName>
        <fullName evidence="6">PucR family transcriptional regulator</fullName>
    </submittedName>
</protein>
<keyword evidence="2" id="KW-0175">Coiled coil</keyword>
<sequence length="540" mass="63128">MGLTVREMLGAEFFKDFKVIGGHEGLDKQIQGIAVFDAPDGYNWTKGRELIISSGYLFQQQPKLFQEYVKTDVFREISGMGIKLDRYIKSVPDNIIAIFNEYKIPLISIPKRPSWMDIMYQLNVLVMNRNIKQFRIRNINPRSFSNLSYQSRKINKILSQMEGEMNFPSMLYDLSSEKAYYSSPEFIKLMEDLNIEDFWKPSFDSTQEILCDNLNIIRYRFIDEKYDKPYSWITIPITVEDKIKAYFVVVEATGLIDYFDQFALRIGFLLLQSLYEQILVAQSIGDTGFENFINEIITGALSNDEIISKRASDIGLDINLNYYLVLMKEKGKKSHSSSSRKELKEVINSSISHMQARIAMIDDSSCIFLIPVEDSISYERNLQEMEKSAETFKKRIESKIDNTEVVFGVSDISDTVFEIKRNYTRCLQAIKMGQLLYPKEYYLKYSDLGVFAWMDIKEDELEIMLKDIKLLTENPEYRELIETLRVYLECKMNYSLTAKQLFIHINTVRKRIGEINDLINFDIEDSMNRLKLEILLKLIK</sequence>
<feature type="coiled-coil region" evidence="2">
    <location>
        <begin position="375"/>
        <end position="402"/>
    </location>
</feature>
<dbReference type="Pfam" id="PF07905">
    <property type="entry name" value="PucR"/>
    <property type="match status" value="1"/>
</dbReference>